<feature type="compositionally biased region" description="Low complexity" evidence="1">
    <location>
        <begin position="62"/>
        <end position="78"/>
    </location>
</feature>
<gene>
    <name evidence="4" type="ORF">mvi_39110</name>
</gene>
<feature type="compositionally biased region" description="Basic and acidic residues" evidence="1">
    <location>
        <begin position="1"/>
        <end position="36"/>
    </location>
</feature>
<sequence length="337" mass="34340">MSEAPARRRDGALDRRRDAAPPRRPDDAPARRHDPDVALPGAAAAEPGLTAEARPAPRPRSAPRAPRVARVAPRTAGPLDRLRGRADRLMRHPAGIVGGLLALGAVAAVAANALSFQTGRHPAPLFAKAPVGKVPPAGASSASAAVDGAPASRSAADKAGPDRPTSDTRAAQAAEPPPRASKPDAIGALLRGEDHTTASLGSKSSPARPAPDKPAKAASARENAGHAPAPREAAPRATPAKAPHSPAPVREARAGEPKASALHAVPPAAGAKPDKAVAYAQRALIKLGYGPLTVDGIAGPTTRAALARFERERRLPGASVARRTLQELEARSGLKPE</sequence>
<dbReference type="RefSeq" id="WP_207178402.1">
    <property type="nucleotide sequence ID" value="NZ_AP024145.1"/>
</dbReference>
<dbReference type="Gene3D" id="1.10.101.10">
    <property type="entry name" value="PGBD-like superfamily/PGBD"/>
    <property type="match status" value="1"/>
</dbReference>
<keyword evidence="2" id="KW-0812">Transmembrane</keyword>
<dbReference type="AlphaFoldDB" id="A0A8H8WVK6"/>
<name>A0A8H8WVK6_9HYPH</name>
<feature type="compositionally biased region" description="Low complexity" evidence="1">
    <location>
        <begin position="216"/>
        <end position="243"/>
    </location>
</feature>
<dbReference type="InterPro" id="IPR036365">
    <property type="entry name" value="PGBD-like_sf"/>
</dbReference>
<evidence type="ECO:0000313" key="4">
    <source>
        <dbReference type="EMBL" id="BCM85450.1"/>
    </source>
</evidence>
<feature type="domain" description="Peptidoglycan binding-like" evidence="3">
    <location>
        <begin position="275"/>
        <end position="316"/>
    </location>
</feature>
<feature type="region of interest" description="Disordered" evidence="1">
    <location>
        <begin position="135"/>
        <end position="260"/>
    </location>
</feature>
<dbReference type="InterPro" id="IPR036366">
    <property type="entry name" value="PGBDSf"/>
</dbReference>
<feature type="transmembrane region" description="Helical" evidence="2">
    <location>
        <begin position="93"/>
        <end position="114"/>
    </location>
</feature>
<accession>A0A8H8WVK6</accession>
<proteinExistence type="predicted"/>
<keyword evidence="2" id="KW-1133">Transmembrane helix</keyword>
<dbReference type="EMBL" id="AP024145">
    <property type="protein sequence ID" value="BCM85450.1"/>
    <property type="molecule type" value="Genomic_DNA"/>
</dbReference>
<feature type="compositionally biased region" description="Low complexity" evidence="1">
    <location>
        <begin position="135"/>
        <end position="152"/>
    </location>
</feature>
<dbReference type="Proteomes" id="UP000663508">
    <property type="component" value="Chromosome"/>
</dbReference>
<evidence type="ECO:0000256" key="2">
    <source>
        <dbReference type="SAM" id="Phobius"/>
    </source>
</evidence>
<dbReference type="InterPro" id="IPR002477">
    <property type="entry name" value="Peptidoglycan-bd-like"/>
</dbReference>
<dbReference type="KEGG" id="mind:mvi_39110"/>
<feature type="compositionally biased region" description="Basic and acidic residues" evidence="1">
    <location>
        <begin position="155"/>
        <end position="166"/>
    </location>
</feature>
<organism evidence="4 5">
    <name type="scientific">Methylobacterium indicum</name>
    <dbReference type="NCBI Taxonomy" id="1775910"/>
    <lineage>
        <taxon>Bacteria</taxon>
        <taxon>Pseudomonadati</taxon>
        <taxon>Pseudomonadota</taxon>
        <taxon>Alphaproteobacteria</taxon>
        <taxon>Hyphomicrobiales</taxon>
        <taxon>Methylobacteriaceae</taxon>
        <taxon>Methylobacterium</taxon>
    </lineage>
</organism>
<evidence type="ECO:0000259" key="3">
    <source>
        <dbReference type="Pfam" id="PF01471"/>
    </source>
</evidence>
<feature type="region of interest" description="Disordered" evidence="1">
    <location>
        <begin position="1"/>
        <end position="85"/>
    </location>
</feature>
<keyword evidence="2" id="KW-0472">Membrane</keyword>
<dbReference type="SUPFAM" id="SSF47090">
    <property type="entry name" value="PGBD-like"/>
    <property type="match status" value="1"/>
</dbReference>
<evidence type="ECO:0000313" key="5">
    <source>
        <dbReference type="Proteomes" id="UP000663508"/>
    </source>
</evidence>
<reference evidence="4" key="1">
    <citation type="submission" date="2020-11" db="EMBL/GenBank/DDBJ databases">
        <title>Complete genome sequence of a novel pathogenic Methylobacterium strain isolated from rice in Vietnam.</title>
        <authorList>
            <person name="Lai K."/>
            <person name="Okazaki S."/>
            <person name="Higashi K."/>
            <person name="Mori H."/>
            <person name="Toyoda A."/>
            <person name="Kurokawa K."/>
        </authorList>
    </citation>
    <scope>NUCLEOTIDE SEQUENCE</scope>
    <source>
        <strain evidence="4">VL1</strain>
    </source>
</reference>
<feature type="compositionally biased region" description="Low complexity" evidence="1">
    <location>
        <begin position="38"/>
        <end position="54"/>
    </location>
</feature>
<protein>
    <recommendedName>
        <fullName evidence="3">Peptidoglycan binding-like domain-containing protein</fullName>
    </recommendedName>
</protein>
<evidence type="ECO:0000256" key="1">
    <source>
        <dbReference type="SAM" id="MobiDB-lite"/>
    </source>
</evidence>
<dbReference type="Pfam" id="PF01471">
    <property type="entry name" value="PG_binding_1"/>
    <property type="match status" value="1"/>
</dbReference>